<dbReference type="NCBIfam" id="TIGR00732">
    <property type="entry name" value="dprA"/>
    <property type="match status" value="1"/>
</dbReference>
<dbReference type="SUPFAM" id="SSF102405">
    <property type="entry name" value="MCP/YpsA-like"/>
    <property type="match status" value="1"/>
</dbReference>
<dbReference type="InterPro" id="IPR057666">
    <property type="entry name" value="DrpA_SLOG"/>
</dbReference>
<dbReference type="InterPro" id="IPR036388">
    <property type="entry name" value="WH-like_DNA-bd_sf"/>
</dbReference>
<dbReference type="Pfam" id="PF17782">
    <property type="entry name" value="WHD_DprA"/>
    <property type="match status" value="1"/>
</dbReference>
<sequence length="369" mass="39719">MSEEQMYRVALGLTSGVGDKLTKILVSYCGSATEVFKTKRGKLLKIPGVGPKTADALLSKQTLLEAEEECTKAEKEGALMLFFTDTDYPQRLKTIDDAPTLLYLKGNANVNAQKIVAIVGTRSATSYGKKITEEIVEGLSHFDSMLIVSGLAYGIDITTHKAALKYTVPTLGVMAAGVDVVYPAAHKGIAGQMLAEGGLLTEYPMGTKPEAPYFPARNRIIAGLADALIVVEAAIKGGALITADIANSYNKDIFAVPGNVGSTYSEGCNRLIQTHKAGIFTSVQDMVFMMNWEKKGLPKAPPLLDLSALSEEEKLVVSLLQQNKEMLIDELSWKSQVPVSLLASLLLGLELQGMIKSMPGKKYTLAQNR</sequence>
<dbReference type="InterPro" id="IPR003488">
    <property type="entry name" value="DprA"/>
</dbReference>
<protein>
    <submittedName>
        <fullName evidence="3">DNA-processing protein DprA</fullName>
    </submittedName>
</protein>
<dbReference type="InterPro" id="IPR041614">
    <property type="entry name" value="DprA_WH"/>
</dbReference>
<proteinExistence type="inferred from homology"/>
<evidence type="ECO:0000259" key="2">
    <source>
        <dbReference type="SMART" id="SM00278"/>
    </source>
</evidence>
<dbReference type="SUPFAM" id="SSF47781">
    <property type="entry name" value="RuvA domain 2-like"/>
    <property type="match status" value="1"/>
</dbReference>
<dbReference type="Proteomes" id="UP001168528">
    <property type="component" value="Unassembled WGS sequence"/>
</dbReference>
<dbReference type="Gene3D" id="1.10.10.10">
    <property type="entry name" value="Winged helix-like DNA-binding domain superfamily/Winged helix DNA-binding domain"/>
    <property type="match status" value="1"/>
</dbReference>
<evidence type="ECO:0000313" key="4">
    <source>
        <dbReference type="Proteomes" id="UP001168528"/>
    </source>
</evidence>
<dbReference type="InterPro" id="IPR003583">
    <property type="entry name" value="Hlx-hairpin-Hlx_DNA-bd_motif"/>
</dbReference>
<evidence type="ECO:0000313" key="3">
    <source>
        <dbReference type="EMBL" id="MDO1449965.1"/>
    </source>
</evidence>
<accession>A0ABT8RGM6</accession>
<feature type="domain" description="Helix-hairpin-helix DNA-binding motif class 1" evidence="2">
    <location>
        <begin position="41"/>
        <end position="60"/>
    </location>
</feature>
<organism evidence="3 4">
    <name type="scientific">Rhodocytophaga aerolata</name>
    <dbReference type="NCBI Taxonomy" id="455078"/>
    <lineage>
        <taxon>Bacteria</taxon>
        <taxon>Pseudomonadati</taxon>
        <taxon>Bacteroidota</taxon>
        <taxon>Cytophagia</taxon>
        <taxon>Cytophagales</taxon>
        <taxon>Rhodocytophagaceae</taxon>
        <taxon>Rhodocytophaga</taxon>
    </lineage>
</organism>
<comment type="caution">
    <text evidence="3">The sequence shown here is derived from an EMBL/GenBank/DDBJ whole genome shotgun (WGS) entry which is preliminary data.</text>
</comment>
<dbReference type="Pfam" id="PF02481">
    <property type="entry name" value="DNA_processg_A"/>
    <property type="match status" value="1"/>
</dbReference>
<dbReference type="Gene3D" id="3.40.50.450">
    <property type="match status" value="1"/>
</dbReference>
<comment type="similarity">
    <text evidence="1">Belongs to the DprA/Smf family.</text>
</comment>
<dbReference type="EMBL" id="JAUKPO010000024">
    <property type="protein sequence ID" value="MDO1449965.1"/>
    <property type="molecule type" value="Genomic_DNA"/>
</dbReference>
<keyword evidence="4" id="KW-1185">Reference proteome</keyword>
<gene>
    <name evidence="3" type="primary">dprA</name>
    <name evidence="3" type="ORF">Q0590_27040</name>
</gene>
<reference evidence="3" key="1">
    <citation type="submission" date="2023-07" db="EMBL/GenBank/DDBJ databases">
        <title>The genome sequence of Rhodocytophaga aerolata KACC 12507.</title>
        <authorList>
            <person name="Zhang X."/>
        </authorList>
    </citation>
    <scope>NUCLEOTIDE SEQUENCE</scope>
    <source>
        <strain evidence="3">KACC 12507</strain>
    </source>
</reference>
<dbReference type="PANTHER" id="PTHR43022:SF1">
    <property type="entry name" value="PROTEIN SMF"/>
    <property type="match status" value="1"/>
</dbReference>
<name>A0ABT8RGM6_9BACT</name>
<dbReference type="SMART" id="SM00278">
    <property type="entry name" value="HhH1"/>
    <property type="match status" value="1"/>
</dbReference>
<dbReference type="PANTHER" id="PTHR43022">
    <property type="entry name" value="PROTEIN SMF"/>
    <property type="match status" value="1"/>
</dbReference>
<dbReference type="InterPro" id="IPR010994">
    <property type="entry name" value="RuvA_2-like"/>
</dbReference>
<evidence type="ECO:0000256" key="1">
    <source>
        <dbReference type="ARBA" id="ARBA00006525"/>
    </source>
</evidence>